<dbReference type="AlphaFoldDB" id="A0A2L0ESX7"/>
<sequence>MDWVPTTAEGHLDGTVSFRDALRALRARSKRVQELVGGKEVPLMLFLDWPTETMNKYYALPPEERKDYFRVFVAEVYAHGLYFALPLRTTTDESTAAALGMMDFFARFRDHYKSHEDLYHGATDLAQTVTLSFGECASSEDPGACQDSRKASHNLVRLQDGRTVLHVINHTYDAGVVEQEGFRASFRVDESPSRVTLASLDFEADRAAEFTYEGGILEVDVGTLPASVAIVVESGAW</sequence>
<organism evidence="1 2">
    <name type="scientific">Sorangium cellulosum</name>
    <name type="common">Polyangium cellulosum</name>
    <dbReference type="NCBI Taxonomy" id="56"/>
    <lineage>
        <taxon>Bacteria</taxon>
        <taxon>Pseudomonadati</taxon>
        <taxon>Myxococcota</taxon>
        <taxon>Polyangia</taxon>
        <taxon>Polyangiales</taxon>
        <taxon>Polyangiaceae</taxon>
        <taxon>Sorangium</taxon>
    </lineage>
</organism>
<accession>A0A2L0ESX7</accession>
<dbReference type="OrthoDB" id="931708at2"/>
<reference evidence="1 2" key="1">
    <citation type="submission" date="2015-09" db="EMBL/GenBank/DDBJ databases">
        <title>Sorangium comparison.</title>
        <authorList>
            <person name="Zaburannyi N."/>
            <person name="Bunk B."/>
            <person name="Overmann J."/>
            <person name="Mueller R."/>
        </authorList>
    </citation>
    <scope>NUCLEOTIDE SEQUENCE [LARGE SCALE GENOMIC DNA]</scope>
    <source>
        <strain evidence="1 2">So ce26</strain>
    </source>
</reference>
<dbReference type="EMBL" id="CP012673">
    <property type="protein sequence ID" value="AUX42406.1"/>
    <property type="molecule type" value="Genomic_DNA"/>
</dbReference>
<evidence type="ECO:0000313" key="1">
    <source>
        <dbReference type="EMBL" id="AUX42406.1"/>
    </source>
</evidence>
<name>A0A2L0ESX7_SORCE</name>
<gene>
    <name evidence="1" type="ORF">SOCE26_038370</name>
</gene>
<dbReference type="Proteomes" id="UP000238348">
    <property type="component" value="Chromosome"/>
</dbReference>
<dbReference type="RefSeq" id="WP_104981227.1">
    <property type="nucleotide sequence ID" value="NZ_CP012673.1"/>
</dbReference>
<proteinExistence type="predicted"/>
<evidence type="ECO:0000313" key="2">
    <source>
        <dbReference type="Proteomes" id="UP000238348"/>
    </source>
</evidence>
<protein>
    <submittedName>
        <fullName evidence="1">Uncharacterized protein</fullName>
    </submittedName>
</protein>